<keyword evidence="3" id="KW-1185">Reference proteome</keyword>
<reference evidence="2 3" key="1">
    <citation type="submission" date="2021-06" db="EMBL/GenBank/DDBJ databases">
        <authorList>
            <person name="Palmer J.M."/>
        </authorList>
    </citation>
    <scope>NUCLEOTIDE SEQUENCE [LARGE SCALE GENOMIC DNA]</scope>
    <source>
        <strain evidence="2 3">XC_2019</strain>
        <tissue evidence="2">Muscle</tissue>
    </source>
</reference>
<evidence type="ECO:0000313" key="3">
    <source>
        <dbReference type="Proteomes" id="UP001434883"/>
    </source>
</evidence>
<evidence type="ECO:0000256" key="1">
    <source>
        <dbReference type="SAM" id="MobiDB-lite"/>
    </source>
</evidence>
<comment type="caution">
    <text evidence="2">The sequence shown here is derived from an EMBL/GenBank/DDBJ whole genome shotgun (WGS) entry which is preliminary data.</text>
</comment>
<sequence length="143" mass="15602">SAVSYRGGSITQGTPADVLYRETITRLISEDSSSRSERERDEAPAKGQVLYEGHSGQILTYDRPPSQTPKEDGRGSGLSGEIIGLKRSYDVMEGGRGLPMRDSLSAANCEGKKGPCLHLHQTVMGQYESIMGFLQKTYENCIT</sequence>
<feature type="non-terminal residue" evidence="2">
    <location>
        <position position="1"/>
    </location>
</feature>
<gene>
    <name evidence="2" type="ORF">XENOCAPTIV_016474</name>
</gene>
<feature type="region of interest" description="Disordered" evidence="1">
    <location>
        <begin position="27"/>
        <end position="80"/>
    </location>
</feature>
<accession>A0ABV0R935</accession>
<proteinExistence type="predicted"/>
<dbReference type="Proteomes" id="UP001434883">
    <property type="component" value="Unassembled WGS sequence"/>
</dbReference>
<name>A0ABV0R935_9TELE</name>
<organism evidence="2 3">
    <name type="scientific">Xenoophorus captivus</name>
    <dbReference type="NCBI Taxonomy" id="1517983"/>
    <lineage>
        <taxon>Eukaryota</taxon>
        <taxon>Metazoa</taxon>
        <taxon>Chordata</taxon>
        <taxon>Craniata</taxon>
        <taxon>Vertebrata</taxon>
        <taxon>Euteleostomi</taxon>
        <taxon>Actinopterygii</taxon>
        <taxon>Neopterygii</taxon>
        <taxon>Teleostei</taxon>
        <taxon>Neoteleostei</taxon>
        <taxon>Acanthomorphata</taxon>
        <taxon>Ovalentaria</taxon>
        <taxon>Atherinomorphae</taxon>
        <taxon>Cyprinodontiformes</taxon>
        <taxon>Goodeidae</taxon>
        <taxon>Xenoophorus</taxon>
    </lineage>
</organism>
<feature type="compositionally biased region" description="Basic and acidic residues" evidence="1">
    <location>
        <begin position="27"/>
        <end position="44"/>
    </location>
</feature>
<protein>
    <submittedName>
        <fullName evidence="2">Uncharacterized protein</fullName>
    </submittedName>
</protein>
<dbReference type="EMBL" id="JAHRIN010037027">
    <property type="protein sequence ID" value="MEQ2204654.1"/>
    <property type="molecule type" value="Genomic_DNA"/>
</dbReference>
<evidence type="ECO:0000313" key="2">
    <source>
        <dbReference type="EMBL" id="MEQ2204654.1"/>
    </source>
</evidence>